<protein>
    <submittedName>
        <fullName evidence="1">Uncharacterized protein</fullName>
    </submittedName>
</protein>
<dbReference type="Proteomes" id="UP000814033">
    <property type="component" value="Unassembled WGS sequence"/>
</dbReference>
<dbReference type="EMBL" id="MU276080">
    <property type="protein sequence ID" value="KAI0042167.1"/>
    <property type="molecule type" value="Genomic_DNA"/>
</dbReference>
<accession>A0ACB8RE38</accession>
<sequence>MASNYSKEYPEQPTVHGAEPYDVWDLHGGLHVPDAPAHPNPGTTPPFAYLTTAQGGFNHGEPLGGYGSYGGQYSHSGWTPQAATPSYSFGEATSRQHHEPVPPGQSHYPAVHMGPGTQYYMSQDTMRHDTTVHDSRLYDSRSRFSGSSSSSDAHGISPSYSWDDQRSPGEPSSGPSHRNSFISPGAHLVSHAESHNSVGGAPRHRGNQNGEPLPPGHLHKRAPGLRGSSGRSGRLPVVPPRCLVQGCELFQSSDARGYTEYCSDSHARQAVREGAPRCYMCGIRPARRNWDGCCGQTCSQRRFELL</sequence>
<reference evidence="1" key="2">
    <citation type="journal article" date="2022" name="New Phytol.">
        <title>Evolutionary transition to the ectomycorrhizal habit in the genomes of a hyperdiverse lineage of mushroom-forming fungi.</title>
        <authorList>
            <person name="Looney B."/>
            <person name="Miyauchi S."/>
            <person name="Morin E."/>
            <person name="Drula E."/>
            <person name="Courty P.E."/>
            <person name="Kohler A."/>
            <person name="Kuo A."/>
            <person name="LaButti K."/>
            <person name="Pangilinan J."/>
            <person name="Lipzen A."/>
            <person name="Riley R."/>
            <person name="Andreopoulos W."/>
            <person name="He G."/>
            <person name="Johnson J."/>
            <person name="Nolan M."/>
            <person name="Tritt A."/>
            <person name="Barry K.W."/>
            <person name="Grigoriev I.V."/>
            <person name="Nagy L.G."/>
            <person name="Hibbett D."/>
            <person name="Henrissat B."/>
            <person name="Matheny P.B."/>
            <person name="Labbe J."/>
            <person name="Martin F.M."/>
        </authorList>
    </citation>
    <scope>NUCLEOTIDE SEQUENCE</scope>
    <source>
        <strain evidence="1">FP105234-sp</strain>
    </source>
</reference>
<evidence type="ECO:0000313" key="2">
    <source>
        <dbReference type="Proteomes" id="UP000814033"/>
    </source>
</evidence>
<reference evidence="1" key="1">
    <citation type="submission" date="2021-02" db="EMBL/GenBank/DDBJ databases">
        <authorList>
            <consortium name="DOE Joint Genome Institute"/>
            <person name="Ahrendt S."/>
            <person name="Looney B.P."/>
            <person name="Miyauchi S."/>
            <person name="Morin E."/>
            <person name="Drula E."/>
            <person name="Courty P.E."/>
            <person name="Chicoki N."/>
            <person name="Fauchery L."/>
            <person name="Kohler A."/>
            <person name="Kuo A."/>
            <person name="Labutti K."/>
            <person name="Pangilinan J."/>
            <person name="Lipzen A."/>
            <person name="Riley R."/>
            <person name="Andreopoulos W."/>
            <person name="He G."/>
            <person name="Johnson J."/>
            <person name="Barry K.W."/>
            <person name="Grigoriev I.V."/>
            <person name="Nagy L."/>
            <person name="Hibbett D."/>
            <person name="Henrissat B."/>
            <person name="Matheny P.B."/>
            <person name="Labbe J."/>
            <person name="Martin F."/>
        </authorList>
    </citation>
    <scope>NUCLEOTIDE SEQUENCE</scope>
    <source>
        <strain evidence="1">FP105234-sp</strain>
    </source>
</reference>
<proteinExistence type="predicted"/>
<organism evidence="1 2">
    <name type="scientific">Auriscalpium vulgare</name>
    <dbReference type="NCBI Taxonomy" id="40419"/>
    <lineage>
        <taxon>Eukaryota</taxon>
        <taxon>Fungi</taxon>
        <taxon>Dikarya</taxon>
        <taxon>Basidiomycota</taxon>
        <taxon>Agaricomycotina</taxon>
        <taxon>Agaricomycetes</taxon>
        <taxon>Russulales</taxon>
        <taxon>Auriscalpiaceae</taxon>
        <taxon>Auriscalpium</taxon>
    </lineage>
</organism>
<name>A0ACB8RE38_9AGAM</name>
<comment type="caution">
    <text evidence="1">The sequence shown here is derived from an EMBL/GenBank/DDBJ whole genome shotgun (WGS) entry which is preliminary data.</text>
</comment>
<evidence type="ECO:0000313" key="1">
    <source>
        <dbReference type="EMBL" id="KAI0042167.1"/>
    </source>
</evidence>
<keyword evidence="2" id="KW-1185">Reference proteome</keyword>
<gene>
    <name evidence="1" type="ORF">FA95DRAFT_610122</name>
</gene>